<evidence type="ECO:0000256" key="4">
    <source>
        <dbReference type="ARBA" id="ARBA00022475"/>
    </source>
</evidence>
<comment type="similarity">
    <text evidence="2">Belongs to the YtcA family.</text>
</comment>
<name>A0A841JZ59_9BACT</name>
<evidence type="ECO:0000256" key="11">
    <source>
        <dbReference type="SAM" id="Phobius"/>
    </source>
</evidence>
<dbReference type="EMBL" id="JACHEK010000011">
    <property type="protein sequence ID" value="MBB6146763.1"/>
    <property type="molecule type" value="Genomic_DNA"/>
</dbReference>
<gene>
    <name evidence="12" type="ORF">HNQ77_004744</name>
</gene>
<feature type="transmembrane region" description="Helical" evidence="11">
    <location>
        <begin position="68"/>
        <end position="86"/>
    </location>
</feature>
<evidence type="ECO:0000256" key="7">
    <source>
        <dbReference type="ARBA" id="ARBA00022989"/>
    </source>
</evidence>
<evidence type="ECO:0000256" key="6">
    <source>
        <dbReference type="ARBA" id="ARBA00022729"/>
    </source>
</evidence>
<dbReference type="OrthoDB" id="123105at2"/>
<dbReference type="GO" id="GO:0016020">
    <property type="term" value="C:membrane"/>
    <property type="evidence" value="ECO:0007669"/>
    <property type="project" value="UniProtKB-SubCell"/>
</dbReference>
<comment type="subcellular location">
    <subcellularLocation>
        <location evidence="1">Membrane</location>
        <topology evidence="1">Multi-pass membrane protein</topology>
    </subcellularLocation>
</comment>
<keyword evidence="10" id="KW-0449">Lipoprotein</keyword>
<dbReference type="AlphaFoldDB" id="A0A841JZ59"/>
<evidence type="ECO:0000256" key="1">
    <source>
        <dbReference type="ARBA" id="ARBA00004141"/>
    </source>
</evidence>
<dbReference type="InterPro" id="IPR031381">
    <property type="entry name" value="YtcA"/>
</dbReference>
<evidence type="ECO:0000256" key="9">
    <source>
        <dbReference type="ARBA" id="ARBA00023139"/>
    </source>
</evidence>
<keyword evidence="13" id="KW-1185">Reference proteome</keyword>
<dbReference type="RefSeq" id="WP_050061359.1">
    <property type="nucleotide sequence ID" value="NZ_JACHEK010000011.1"/>
</dbReference>
<organism evidence="12 13">
    <name type="scientific">Silvibacterium bohemicum</name>
    <dbReference type="NCBI Taxonomy" id="1577686"/>
    <lineage>
        <taxon>Bacteria</taxon>
        <taxon>Pseudomonadati</taxon>
        <taxon>Acidobacteriota</taxon>
        <taxon>Terriglobia</taxon>
        <taxon>Terriglobales</taxon>
        <taxon>Acidobacteriaceae</taxon>
        <taxon>Silvibacterium</taxon>
    </lineage>
</organism>
<evidence type="ECO:0000313" key="12">
    <source>
        <dbReference type="EMBL" id="MBB6146763.1"/>
    </source>
</evidence>
<keyword evidence="8 11" id="KW-0472">Membrane</keyword>
<keyword evidence="5 11" id="KW-0812">Transmembrane</keyword>
<dbReference type="Pfam" id="PF17090">
    <property type="entry name" value="Ytca"/>
    <property type="match status" value="1"/>
</dbReference>
<evidence type="ECO:0000256" key="8">
    <source>
        <dbReference type="ARBA" id="ARBA00023136"/>
    </source>
</evidence>
<evidence type="ECO:0000256" key="2">
    <source>
        <dbReference type="ARBA" id="ARBA00008208"/>
    </source>
</evidence>
<comment type="caution">
    <text evidence="12">The sequence shown here is derived from an EMBL/GenBank/DDBJ whole genome shotgun (WGS) entry which is preliminary data.</text>
</comment>
<keyword evidence="9" id="KW-0564">Palmitate</keyword>
<evidence type="ECO:0000313" key="13">
    <source>
        <dbReference type="Proteomes" id="UP000538666"/>
    </source>
</evidence>
<evidence type="ECO:0000256" key="3">
    <source>
        <dbReference type="ARBA" id="ARBA00021237"/>
    </source>
</evidence>
<protein>
    <recommendedName>
        <fullName evidence="3">Uncharacterized protein YtcA</fullName>
    </recommendedName>
</protein>
<evidence type="ECO:0000256" key="5">
    <source>
        <dbReference type="ARBA" id="ARBA00022692"/>
    </source>
</evidence>
<keyword evidence="4" id="KW-1003">Cell membrane</keyword>
<accession>A0A841JZ59</accession>
<reference evidence="12 13" key="1">
    <citation type="submission" date="2020-08" db="EMBL/GenBank/DDBJ databases">
        <title>Genomic Encyclopedia of Type Strains, Phase IV (KMG-IV): sequencing the most valuable type-strain genomes for metagenomic binning, comparative biology and taxonomic classification.</title>
        <authorList>
            <person name="Goeker M."/>
        </authorList>
    </citation>
    <scope>NUCLEOTIDE SEQUENCE [LARGE SCALE GENOMIC DNA]</scope>
    <source>
        <strain evidence="12 13">DSM 103733</strain>
    </source>
</reference>
<dbReference type="Proteomes" id="UP000538666">
    <property type="component" value="Unassembled WGS sequence"/>
</dbReference>
<evidence type="ECO:0000256" key="10">
    <source>
        <dbReference type="ARBA" id="ARBA00023288"/>
    </source>
</evidence>
<sequence length="87" mass="9747">MKRTPGARRIWVIVFYCVCLDGCSQAPAYDVMGSLFPAWLVCIATGGLLSLIARIILLRLRVNLPFPFLAYPCLAAAFTFGIWLIFY</sequence>
<keyword evidence="6" id="KW-0732">Signal</keyword>
<keyword evidence="7 11" id="KW-1133">Transmembrane helix</keyword>
<feature type="transmembrane region" description="Helical" evidence="11">
    <location>
        <begin position="35"/>
        <end position="56"/>
    </location>
</feature>
<proteinExistence type="inferred from homology"/>